<organism evidence="5 6">
    <name type="scientific">Sesamum angolense</name>
    <dbReference type="NCBI Taxonomy" id="2727404"/>
    <lineage>
        <taxon>Eukaryota</taxon>
        <taxon>Viridiplantae</taxon>
        <taxon>Streptophyta</taxon>
        <taxon>Embryophyta</taxon>
        <taxon>Tracheophyta</taxon>
        <taxon>Spermatophyta</taxon>
        <taxon>Magnoliopsida</taxon>
        <taxon>eudicotyledons</taxon>
        <taxon>Gunneridae</taxon>
        <taxon>Pentapetalae</taxon>
        <taxon>asterids</taxon>
        <taxon>lamiids</taxon>
        <taxon>Lamiales</taxon>
        <taxon>Pedaliaceae</taxon>
        <taxon>Sesamum</taxon>
    </lineage>
</organism>
<reference evidence="5" key="2">
    <citation type="journal article" date="2024" name="Plant">
        <title>Genomic evolution and insights into agronomic trait innovations of Sesamum species.</title>
        <authorList>
            <person name="Miao H."/>
            <person name="Wang L."/>
            <person name="Qu L."/>
            <person name="Liu H."/>
            <person name="Sun Y."/>
            <person name="Le M."/>
            <person name="Wang Q."/>
            <person name="Wei S."/>
            <person name="Zheng Y."/>
            <person name="Lin W."/>
            <person name="Duan Y."/>
            <person name="Cao H."/>
            <person name="Xiong S."/>
            <person name="Wang X."/>
            <person name="Wei L."/>
            <person name="Li C."/>
            <person name="Ma Q."/>
            <person name="Ju M."/>
            <person name="Zhao R."/>
            <person name="Li G."/>
            <person name="Mu C."/>
            <person name="Tian Q."/>
            <person name="Mei H."/>
            <person name="Zhang T."/>
            <person name="Gao T."/>
            <person name="Zhang H."/>
        </authorList>
    </citation>
    <scope>NUCLEOTIDE SEQUENCE</scope>
    <source>
        <strain evidence="5">K16</strain>
    </source>
</reference>
<dbReference type="EMBL" id="JACGWL010000002">
    <property type="protein sequence ID" value="KAK4407078.1"/>
    <property type="molecule type" value="Genomic_DNA"/>
</dbReference>
<dbReference type="PRINTS" id="PR01415">
    <property type="entry name" value="ANKYRIN"/>
</dbReference>
<dbReference type="Gene3D" id="1.25.40.20">
    <property type="entry name" value="Ankyrin repeat-containing domain"/>
    <property type="match status" value="3"/>
</dbReference>
<dbReference type="PROSITE" id="PS50202">
    <property type="entry name" value="MSP"/>
    <property type="match status" value="1"/>
</dbReference>
<dbReference type="InterPro" id="IPR013783">
    <property type="entry name" value="Ig-like_fold"/>
</dbReference>
<dbReference type="InterPro" id="IPR002110">
    <property type="entry name" value="Ankyrin_rpt"/>
</dbReference>
<feature type="repeat" description="ANK" evidence="3">
    <location>
        <begin position="244"/>
        <end position="267"/>
    </location>
</feature>
<reference evidence="5" key="1">
    <citation type="submission" date="2020-06" db="EMBL/GenBank/DDBJ databases">
        <authorList>
            <person name="Li T."/>
            <person name="Hu X."/>
            <person name="Zhang T."/>
            <person name="Song X."/>
            <person name="Zhang H."/>
            <person name="Dai N."/>
            <person name="Sheng W."/>
            <person name="Hou X."/>
            <person name="Wei L."/>
        </authorList>
    </citation>
    <scope>NUCLEOTIDE SEQUENCE</scope>
    <source>
        <strain evidence="5">K16</strain>
        <tissue evidence="5">Leaf</tissue>
    </source>
</reference>
<comment type="caution">
    <text evidence="5">The sequence shown here is derived from an EMBL/GenBank/DDBJ whole genome shotgun (WGS) entry which is preliminary data.</text>
</comment>
<dbReference type="InterPro" id="IPR036770">
    <property type="entry name" value="Ankyrin_rpt-contain_sf"/>
</dbReference>
<keyword evidence="6" id="KW-1185">Reference proteome</keyword>
<feature type="repeat" description="ANK" evidence="3">
    <location>
        <begin position="158"/>
        <end position="190"/>
    </location>
</feature>
<evidence type="ECO:0000313" key="6">
    <source>
        <dbReference type="Proteomes" id="UP001289374"/>
    </source>
</evidence>
<feature type="repeat" description="ANK" evidence="3">
    <location>
        <begin position="332"/>
        <end position="364"/>
    </location>
</feature>
<accession>A0AAE1X897</accession>
<name>A0AAE1X897_9LAMI</name>
<dbReference type="SMART" id="SM00248">
    <property type="entry name" value="ANK"/>
    <property type="match status" value="6"/>
</dbReference>
<gene>
    <name evidence="5" type="ORF">Sango_0288800</name>
</gene>
<dbReference type="Proteomes" id="UP001289374">
    <property type="component" value="Unassembled WGS sequence"/>
</dbReference>
<protein>
    <recommendedName>
        <fullName evidence="4">MSP domain-containing protein</fullName>
    </recommendedName>
</protein>
<feature type="repeat" description="ANK" evidence="3">
    <location>
        <begin position="214"/>
        <end position="243"/>
    </location>
</feature>
<evidence type="ECO:0000259" key="4">
    <source>
        <dbReference type="PROSITE" id="PS50202"/>
    </source>
</evidence>
<dbReference type="SUPFAM" id="SSF49354">
    <property type="entry name" value="PapD-like"/>
    <property type="match status" value="1"/>
</dbReference>
<evidence type="ECO:0000256" key="1">
    <source>
        <dbReference type="ARBA" id="ARBA00022737"/>
    </source>
</evidence>
<dbReference type="AlphaFoldDB" id="A0AAE1X897"/>
<proteinExistence type="predicted"/>
<dbReference type="PROSITE" id="PS50297">
    <property type="entry name" value="ANK_REP_REGION"/>
    <property type="match status" value="5"/>
</dbReference>
<keyword evidence="1" id="KW-0677">Repeat</keyword>
<dbReference type="InterPro" id="IPR008962">
    <property type="entry name" value="PapD-like_sf"/>
</dbReference>
<dbReference type="Gene3D" id="2.60.40.10">
    <property type="entry name" value="Immunoglobulins"/>
    <property type="match status" value="1"/>
</dbReference>
<feature type="domain" description="MSP" evidence="4">
    <location>
        <begin position="2"/>
        <end position="125"/>
    </location>
</feature>
<dbReference type="Pfam" id="PF12796">
    <property type="entry name" value="Ank_2"/>
    <property type="match status" value="3"/>
</dbReference>
<dbReference type="SUPFAM" id="SSF48403">
    <property type="entry name" value="Ankyrin repeat"/>
    <property type="match status" value="1"/>
</dbReference>
<evidence type="ECO:0000256" key="2">
    <source>
        <dbReference type="ARBA" id="ARBA00023043"/>
    </source>
</evidence>
<evidence type="ECO:0000313" key="5">
    <source>
        <dbReference type="EMBL" id="KAK4407078.1"/>
    </source>
</evidence>
<dbReference type="PANTHER" id="PTHR24171">
    <property type="entry name" value="ANKYRIN REPEAT DOMAIN-CONTAINING PROTEIN 39-RELATED"/>
    <property type="match status" value="1"/>
</dbReference>
<dbReference type="InterPro" id="IPR000535">
    <property type="entry name" value="MSP_dom"/>
</dbReference>
<sequence>MDRLIRPDEQTVDVFFNRGLKCSQTFKLTNLMHTMPVAISLTTSNPQIFSFQQPFSILPPLSTSSFVVQLNKPFDQPPLSTPPATILVRSSTLPTGKAHQDDLRRLFSKPGPHIFKDATLPIYFVGPQSAEFLLTSSFETIYINSVFSKAISCCGESQLTSLLRVAAIHGNSHFISALIEAGADVNDRDPEGESIMSLAVKSGKADAVQVLIQSAIHLAAIHGQVEAIQFLVSVGSNVDSMDRFGWTPLHYAAQEGHFEAVEFLLNHLVYSKYAVTKEGQTAFALAVERGNLDLYDSLCLGDLLQRAARLDDVHAIKSCLDQGADVNGRDQNGWTPLHRAAFKGHIESVKVLVSQGARVDVIDGSGYTPLLRAIEAGNVEVAVYLLSRGAKASLKSLKGRLPSDFECLKNHPSLVIPLDQVKEMD</sequence>
<evidence type="ECO:0000256" key="3">
    <source>
        <dbReference type="PROSITE-ProRule" id="PRU00023"/>
    </source>
</evidence>
<feature type="repeat" description="ANK" evidence="3">
    <location>
        <begin position="365"/>
        <end position="397"/>
    </location>
</feature>
<dbReference type="PROSITE" id="PS50088">
    <property type="entry name" value="ANK_REPEAT"/>
    <property type="match status" value="5"/>
</dbReference>
<keyword evidence="2 3" id="KW-0040">ANK repeat</keyword>